<evidence type="ECO:0000313" key="2">
    <source>
        <dbReference type="EMBL" id="GAI95218.1"/>
    </source>
</evidence>
<dbReference type="AlphaFoldDB" id="X1SQK3"/>
<reference evidence="2" key="1">
    <citation type="journal article" date="2014" name="Front. Microbiol.">
        <title>High frequency of phylogenetically diverse reductive dehalogenase-homologous genes in deep subseafloor sedimentary metagenomes.</title>
        <authorList>
            <person name="Kawai M."/>
            <person name="Futagami T."/>
            <person name="Toyoda A."/>
            <person name="Takaki Y."/>
            <person name="Nishi S."/>
            <person name="Hori S."/>
            <person name="Arai W."/>
            <person name="Tsubouchi T."/>
            <person name="Morono Y."/>
            <person name="Uchiyama I."/>
            <person name="Ito T."/>
            <person name="Fujiyama A."/>
            <person name="Inagaki F."/>
            <person name="Takami H."/>
        </authorList>
    </citation>
    <scope>NUCLEOTIDE SEQUENCE</scope>
    <source>
        <strain evidence="2">Expedition CK06-06</strain>
    </source>
</reference>
<protein>
    <submittedName>
        <fullName evidence="2">Uncharacterized protein</fullName>
    </submittedName>
</protein>
<name>X1SQK3_9ZZZZ</name>
<dbReference type="EMBL" id="BARW01018120">
    <property type="protein sequence ID" value="GAI95218.1"/>
    <property type="molecule type" value="Genomic_DNA"/>
</dbReference>
<evidence type="ECO:0000256" key="1">
    <source>
        <dbReference type="SAM" id="MobiDB-lite"/>
    </source>
</evidence>
<feature type="region of interest" description="Disordered" evidence="1">
    <location>
        <begin position="1"/>
        <end position="43"/>
    </location>
</feature>
<accession>X1SQK3</accession>
<organism evidence="2">
    <name type="scientific">marine sediment metagenome</name>
    <dbReference type="NCBI Taxonomy" id="412755"/>
    <lineage>
        <taxon>unclassified sequences</taxon>
        <taxon>metagenomes</taxon>
        <taxon>ecological metagenomes</taxon>
    </lineage>
</organism>
<gene>
    <name evidence="2" type="ORF">S12H4_31097</name>
</gene>
<proteinExistence type="predicted"/>
<sequence>MARRKSTRKGQRRKTAKRAYMKTTRRRRYGSRRGRVSVARPRRARSTGIVKARAMGAIKECAWITGGGALGTAANRFMPAGMLGQSSDLVVGAGALAYGVYRNDPKAIYLGFGALYPRIQQQVNRLVGA</sequence>
<comment type="caution">
    <text evidence="2">The sequence shown here is derived from an EMBL/GenBank/DDBJ whole genome shotgun (WGS) entry which is preliminary data.</text>
</comment>